<dbReference type="RefSeq" id="WP_195170056.1">
    <property type="nucleotide sequence ID" value="NZ_CP062983.1"/>
</dbReference>
<dbReference type="KEGG" id="pmet:G4Y79_20200"/>
<keyword evidence="2" id="KW-1185">Reference proteome</keyword>
<evidence type="ECO:0000313" key="2">
    <source>
        <dbReference type="Proteomes" id="UP000594468"/>
    </source>
</evidence>
<gene>
    <name evidence="1" type="ORF">G4Y79_20200</name>
</gene>
<dbReference type="EMBL" id="CP062983">
    <property type="protein sequence ID" value="QPC81986.1"/>
    <property type="molecule type" value="Genomic_DNA"/>
</dbReference>
<dbReference type="SUPFAM" id="SSF55729">
    <property type="entry name" value="Acyl-CoA N-acyltransferases (Nat)"/>
    <property type="match status" value="1"/>
</dbReference>
<sequence length="307" mass="34869">MRTRPATLDDTQAISALFQARISRWQRLCEDGQVQDIPYEDLTVYERWLHGGPWMSTETGAIWLSHLCHGAGVPIVLIDDQEKILGYSEAFPGREPLPLGKHLYIGDIAAADETAHNSLMQHWLNQPQPFKRLIMSVASTDSERRAGYEQYGFQPLTELYGVQVSAQQGQGFYRTEDHLNAEASQIIDMIMPVGCITSARQQWETLWPSHWDAIPQIMSQQKHRLHFSAAAQDAFVLYEQHLYDPRAATVYCWSNKPLSSQLLVAIRDWAHRAGYRSLYLTVNEKLARSIVGDDLGSPQVTIYARDA</sequence>
<organism evidence="1 2">
    <name type="scientific">Phototrophicus methaneseepsis</name>
    <dbReference type="NCBI Taxonomy" id="2710758"/>
    <lineage>
        <taxon>Bacteria</taxon>
        <taxon>Bacillati</taxon>
        <taxon>Chloroflexota</taxon>
        <taxon>Candidatus Thermofontia</taxon>
        <taxon>Phototrophicales</taxon>
        <taxon>Phototrophicaceae</taxon>
        <taxon>Phototrophicus</taxon>
    </lineage>
</organism>
<accession>A0A7S8E7W2</accession>
<dbReference type="InterPro" id="IPR016181">
    <property type="entry name" value="Acyl_CoA_acyltransferase"/>
</dbReference>
<proteinExistence type="predicted"/>
<name>A0A7S8E7W2_9CHLR</name>
<reference evidence="1 2" key="1">
    <citation type="submission" date="2020-02" db="EMBL/GenBank/DDBJ databases">
        <authorList>
            <person name="Zheng R.K."/>
            <person name="Sun C.M."/>
        </authorList>
    </citation>
    <scope>NUCLEOTIDE SEQUENCE [LARGE SCALE GENOMIC DNA]</scope>
    <source>
        <strain evidence="2">rifampicinis</strain>
    </source>
</reference>
<dbReference type="AlphaFoldDB" id="A0A7S8E7W2"/>
<evidence type="ECO:0000313" key="1">
    <source>
        <dbReference type="EMBL" id="QPC81986.1"/>
    </source>
</evidence>
<dbReference type="Gene3D" id="3.40.630.30">
    <property type="match status" value="1"/>
</dbReference>
<evidence type="ECO:0008006" key="3">
    <source>
        <dbReference type="Google" id="ProtNLM"/>
    </source>
</evidence>
<dbReference type="Proteomes" id="UP000594468">
    <property type="component" value="Chromosome"/>
</dbReference>
<protein>
    <recommendedName>
        <fullName evidence="3">N-acetyltransferase domain-containing protein</fullName>
    </recommendedName>
</protein>